<accession>A0A1E8FCF7</accession>
<dbReference type="PANTHER" id="PTHR43737">
    <property type="entry name" value="BLL7424 PROTEIN"/>
    <property type="match status" value="1"/>
</dbReference>
<evidence type="ECO:0000313" key="1">
    <source>
        <dbReference type="EMBL" id="OFI33600.1"/>
    </source>
</evidence>
<proteinExistence type="predicted"/>
<sequence length="511" mass="57264">MAAPTPAEASRFLLQTSFGPTPESIEAVSEAGYSQWIEQQFQLPVAEHLPLLNSTFPEPEIYAHHWVETWWQQSVRAEDQLRQRVAFALSEIFVISTHDTRISGDPRGVASYYDTLLAHSFGNFRDLLEAVTLHPMMGMYLSMLGNEKPDADRNIRPDENFAREVMQLFTIGLVELNPDGTVKLDQNGQPIPTYDQTIIKGFAHVFTGWNFAGRSQWWEDNYDGVSPMQAYAAFHDEGEKMLLNGEVLPAGQDAYTDLTAALDNLFYHDNVPPFIARQLIQRLVTSNPSPAYVARVASRFADNGHGVRGDMQAVIRAILLDDSARLSDEQDTGKLRNPLLRLAHLMRVFNSSARDGGMGHEFIDYNIGLSPLGAPSVFNFYRPDYSLPGEIRVAGLSSPEFQITNEISVTRYMNHVYSMVEFNSLRGSVIVEDDVGILDFSALTARSDDPDALVDYLDLMLLAGTMDEEMRSTLLDVIAYWQQRSESAPSWVMMANLVYLTGVSPQFAVQN</sequence>
<evidence type="ECO:0000313" key="2">
    <source>
        <dbReference type="Proteomes" id="UP000176037"/>
    </source>
</evidence>
<gene>
    <name evidence="1" type="ORF">BFC17_03030</name>
</gene>
<protein>
    <recommendedName>
        <fullName evidence="3">DUF1800 domain-containing protein</fullName>
    </recommendedName>
</protein>
<keyword evidence="2" id="KW-1185">Reference proteome</keyword>
<dbReference type="Pfam" id="PF08811">
    <property type="entry name" value="DUF1800"/>
    <property type="match status" value="1"/>
</dbReference>
<comment type="caution">
    <text evidence="1">The sequence shown here is derived from an EMBL/GenBank/DDBJ whole genome shotgun (WGS) entry which is preliminary data.</text>
</comment>
<organism evidence="1 2">
    <name type="scientific">Alteromonas lipolytica</name>
    <dbReference type="NCBI Taxonomy" id="1856405"/>
    <lineage>
        <taxon>Bacteria</taxon>
        <taxon>Pseudomonadati</taxon>
        <taxon>Pseudomonadota</taxon>
        <taxon>Gammaproteobacteria</taxon>
        <taxon>Alteromonadales</taxon>
        <taxon>Alteromonadaceae</taxon>
        <taxon>Alteromonas/Salinimonas group</taxon>
        <taxon>Alteromonas</taxon>
    </lineage>
</organism>
<dbReference type="PANTHER" id="PTHR43737:SF1">
    <property type="entry name" value="DUF1501 DOMAIN-CONTAINING PROTEIN"/>
    <property type="match status" value="1"/>
</dbReference>
<reference evidence="1 2" key="1">
    <citation type="submission" date="2016-09" db="EMBL/GenBank/DDBJ databases">
        <title>Alteromonas lipolytica, a new species isolated from sea water.</title>
        <authorList>
            <person name="Wu Y.-H."/>
            <person name="Cheng H."/>
            <person name="Xu X.-W."/>
        </authorList>
    </citation>
    <scope>NUCLEOTIDE SEQUENCE [LARGE SCALE GENOMIC DNA]</scope>
    <source>
        <strain evidence="1 2">JW12</strain>
    </source>
</reference>
<dbReference type="AlphaFoldDB" id="A0A1E8FCF7"/>
<dbReference type="InterPro" id="IPR014917">
    <property type="entry name" value="DUF1800"/>
</dbReference>
<dbReference type="STRING" id="1856405.BFC17_03030"/>
<evidence type="ECO:0008006" key="3">
    <source>
        <dbReference type="Google" id="ProtNLM"/>
    </source>
</evidence>
<dbReference type="EMBL" id="MJIC01000015">
    <property type="protein sequence ID" value="OFI33600.1"/>
    <property type="molecule type" value="Genomic_DNA"/>
</dbReference>
<name>A0A1E8FCF7_9ALTE</name>
<dbReference type="Proteomes" id="UP000176037">
    <property type="component" value="Unassembled WGS sequence"/>
</dbReference>